<comment type="caution">
    <text evidence="6">The sequence shown here is derived from an EMBL/GenBank/DDBJ whole genome shotgun (WGS) entry which is preliminary data.</text>
</comment>
<dbReference type="InterPro" id="IPR002716">
    <property type="entry name" value="PIN_dom"/>
</dbReference>
<proteinExistence type="inferred from homology"/>
<reference evidence="6" key="1">
    <citation type="journal article" date="2015" name="Nature">
        <title>Complex archaea that bridge the gap between prokaryotes and eukaryotes.</title>
        <authorList>
            <person name="Spang A."/>
            <person name="Saw J.H."/>
            <person name="Jorgensen S.L."/>
            <person name="Zaremba-Niedzwiedzka K."/>
            <person name="Martijn J."/>
            <person name="Lind A.E."/>
            <person name="van Eijk R."/>
            <person name="Schleper C."/>
            <person name="Guy L."/>
            <person name="Ettema T.J."/>
        </authorList>
    </citation>
    <scope>NUCLEOTIDE SEQUENCE</scope>
</reference>
<keyword evidence="2" id="KW-0540">Nuclease</keyword>
<dbReference type="GO" id="GO:0016787">
    <property type="term" value="F:hydrolase activity"/>
    <property type="evidence" value="ECO:0007669"/>
    <property type="project" value="UniProtKB-KW"/>
</dbReference>
<dbReference type="Gene3D" id="3.40.50.1010">
    <property type="entry name" value="5'-nuclease"/>
    <property type="match status" value="1"/>
</dbReference>
<dbReference type="HAMAP" id="MF_00265">
    <property type="entry name" value="VapC_Nob1"/>
    <property type="match status" value="1"/>
</dbReference>
<dbReference type="CDD" id="cd09872">
    <property type="entry name" value="PIN_Sll0205-like"/>
    <property type="match status" value="1"/>
</dbReference>
<dbReference type="InterPro" id="IPR052919">
    <property type="entry name" value="TA_system_RNase"/>
</dbReference>
<organism evidence="6">
    <name type="scientific">marine sediment metagenome</name>
    <dbReference type="NCBI Taxonomy" id="412755"/>
    <lineage>
        <taxon>unclassified sequences</taxon>
        <taxon>metagenomes</taxon>
        <taxon>ecological metagenomes</taxon>
    </lineage>
</organism>
<evidence type="ECO:0000256" key="1">
    <source>
        <dbReference type="ARBA" id="ARBA00022649"/>
    </source>
</evidence>
<evidence type="ECO:0000256" key="3">
    <source>
        <dbReference type="ARBA" id="ARBA00022723"/>
    </source>
</evidence>
<dbReference type="PANTHER" id="PTHR36173:SF1">
    <property type="entry name" value="RIBONUCLEASE VAPC22"/>
    <property type="match status" value="1"/>
</dbReference>
<evidence type="ECO:0000259" key="5">
    <source>
        <dbReference type="Pfam" id="PF01850"/>
    </source>
</evidence>
<dbReference type="GO" id="GO:0004540">
    <property type="term" value="F:RNA nuclease activity"/>
    <property type="evidence" value="ECO:0007669"/>
    <property type="project" value="InterPro"/>
</dbReference>
<keyword evidence="4" id="KW-0378">Hydrolase</keyword>
<dbReference type="SUPFAM" id="SSF88723">
    <property type="entry name" value="PIN domain-like"/>
    <property type="match status" value="1"/>
</dbReference>
<dbReference type="InterPro" id="IPR041705">
    <property type="entry name" value="PIN_Sll0205"/>
</dbReference>
<evidence type="ECO:0000313" key="6">
    <source>
        <dbReference type="EMBL" id="KKN96253.1"/>
    </source>
</evidence>
<dbReference type="InterPro" id="IPR029060">
    <property type="entry name" value="PIN-like_dom_sf"/>
</dbReference>
<sequence>MILIDTHVLIWLLGDDPKLGDATRDIIGREAGRGAVAISAITPWEIALLTQKGRLSLATDVGLWIDAALSRPSIRLLPLEPSIAVASVSLPGSFHPDPADRFIVATARHHGIPIATVDRAILAYGAEGHVRVMDAAQ</sequence>
<evidence type="ECO:0000256" key="2">
    <source>
        <dbReference type="ARBA" id="ARBA00022722"/>
    </source>
</evidence>
<evidence type="ECO:0000256" key="4">
    <source>
        <dbReference type="ARBA" id="ARBA00022801"/>
    </source>
</evidence>
<keyword evidence="3" id="KW-0479">Metal-binding</keyword>
<feature type="domain" description="PIN" evidence="5">
    <location>
        <begin position="2"/>
        <end position="122"/>
    </location>
</feature>
<dbReference type="PANTHER" id="PTHR36173">
    <property type="entry name" value="RIBONUCLEASE VAPC16-RELATED"/>
    <property type="match status" value="1"/>
</dbReference>
<dbReference type="Pfam" id="PF01850">
    <property type="entry name" value="PIN"/>
    <property type="match status" value="1"/>
</dbReference>
<dbReference type="AlphaFoldDB" id="A0A0F9XV72"/>
<name>A0A0F9XV72_9ZZZZ</name>
<protein>
    <recommendedName>
        <fullName evidence="5">PIN domain-containing protein</fullName>
    </recommendedName>
</protein>
<dbReference type="GO" id="GO:0046872">
    <property type="term" value="F:metal ion binding"/>
    <property type="evidence" value="ECO:0007669"/>
    <property type="project" value="UniProtKB-KW"/>
</dbReference>
<keyword evidence="1" id="KW-1277">Toxin-antitoxin system</keyword>
<accession>A0A0F9XV72</accession>
<dbReference type="EMBL" id="LAZR01000065">
    <property type="protein sequence ID" value="KKN96253.1"/>
    <property type="molecule type" value="Genomic_DNA"/>
</dbReference>
<dbReference type="InterPro" id="IPR022907">
    <property type="entry name" value="VapC_family"/>
</dbReference>
<gene>
    <name evidence="6" type="ORF">LCGC14_0168460</name>
</gene>